<gene>
    <name evidence="3" type="ORF">BD94_2170</name>
</gene>
<dbReference type="KEGG" id="eao:BD94_2170"/>
<dbReference type="SUPFAM" id="SSF48317">
    <property type="entry name" value="Acid phosphatase/Vanadium-dependent haloperoxidase"/>
    <property type="match status" value="1"/>
</dbReference>
<proteinExistence type="predicted"/>
<dbReference type="GO" id="GO:0042392">
    <property type="term" value="F:sphingosine-1-phosphate phosphatase activity"/>
    <property type="evidence" value="ECO:0007669"/>
    <property type="project" value="TreeGrafter"/>
</dbReference>
<name>A0A077EKH2_9FLAO</name>
<dbReference type="InterPro" id="IPR036938">
    <property type="entry name" value="PAP2/HPO_sf"/>
</dbReference>
<dbReference type="Proteomes" id="UP000028933">
    <property type="component" value="Chromosome"/>
</dbReference>
<dbReference type="STRING" id="1338011.BD94_2170"/>
<feature type="domain" description="Phosphatidic acid phosphatase type 2/haloperoxidase" evidence="2">
    <location>
        <begin position="60"/>
        <end position="174"/>
    </location>
</feature>
<feature type="transmembrane region" description="Helical" evidence="1">
    <location>
        <begin position="105"/>
        <end position="125"/>
    </location>
</feature>
<dbReference type="Gene3D" id="1.20.144.10">
    <property type="entry name" value="Phosphatidic acid phosphatase type 2/haloperoxidase"/>
    <property type="match status" value="1"/>
</dbReference>
<dbReference type="eggNOG" id="COG0671">
    <property type="taxonomic scope" value="Bacteria"/>
</dbReference>
<reference evidence="3" key="2">
    <citation type="journal article" date="2015" name="Genome Biol. Evol.">
        <title>Complete Genome Sequence and Transcriptomic Analysis of the Novel Pathogen Elizabethkingia anophelis in Response to Oxidative Stress.</title>
        <authorList>
            <person name="Li Y."/>
            <person name="Liu Y."/>
            <person name="Chew S.C."/>
            <person name="Tay M."/>
            <person name="Salido M.M."/>
            <person name="Teo J."/>
            <person name="Lauro F.M."/>
            <person name="Givskov M."/>
            <person name="Yang L."/>
        </authorList>
    </citation>
    <scope>NUCLEOTIDE SEQUENCE</scope>
    <source>
        <strain evidence="3">NUHP1</strain>
    </source>
</reference>
<keyword evidence="1" id="KW-1133">Transmembrane helix</keyword>
<protein>
    <submittedName>
        <fullName evidence="3">Putative membrane-associated phospholipid phosphatase</fullName>
    </submittedName>
</protein>
<dbReference type="PANTHER" id="PTHR14969">
    <property type="entry name" value="SPHINGOSINE-1-PHOSPHATE PHOSPHOHYDROLASE"/>
    <property type="match status" value="1"/>
</dbReference>
<dbReference type="AlphaFoldDB" id="A0A077EKH2"/>
<feature type="transmembrane region" description="Helical" evidence="1">
    <location>
        <begin position="26"/>
        <end position="48"/>
    </location>
</feature>
<accession>A0A077EKH2</accession>
<evidence type="ECO:0000256" key="1">
    <source>
        <dbReference type="SAM" id="Phobius"/>
    </source>
</evidence>
<evidence type="ECO:0000313" key="4">
    <source>
        <dbReference type="Proteomes" id="UP000028933"/>
    </source>
</evidence>
<evidence type="ECO:0000313" key="3">
    <source>
        <dbReference type="EMBL" id="AIL45945.1"/>
    </source>
</evidence>
<evidence type="ECO:0000259" key="2">
    <source>
        <dbReference type="SMART" id="SM00014"/>
    </source>
</evidence>
<dbReference type="RefSeq" id="WP_024564252.1">
    <property type="nucleotide sequence ID" value="NZ_CP007547.1"/>
</dbReference>
<dbReference type="SMART" id="SM00014">
    <property type="entry name" value="acidPPc"/>
    <property type="match status" value="1"/>
</dbReference>
<feature type="transmembrane region" description="Helical" evidence="1">
    <location>
        <begin position="159"/>
        <end position="181"/>
    </location>
</feature>
<feature type="transmembrane region" description="Helical" evidence="1">
    <location>
        <begin position="132"/>
        <end position="153"/>
    </location>
</feature>
<sequence>MEEIVHSDKELLLYLNGLGSSGFDSFWIYMTKPLVWIPLYLLLLFLVYKKYSVKNFLFILLFIAVGITASDQIANIFKYGFQRLRPCHDPELINHMRLVTCGGKYGFYSAHASTTFFLATFLSFLIGRNYKFLPYLLFLWAVVVSYSRIYLGVHFPGDVAVGALMGFLLGGLFSTLALRYVSKK</sequence>
<dbReference type="EMBL" id="CP007547">
    <property type="protein sequence ID" value="AIL45945.1"/>
    <property type="molecule type" value="Genomic_DNA"/>
</dbReference>
<reference evidence="3" key="1">
    <citation type="journal article" date="2013" name="Lancet">
        <title>First case of E anophelis outbreak in an intensive-care unit.</title>
        <authorList>
            <person name="Teo J."/>
            <person name="Tan S.Y."/>
            <person name="Tay M."/>
            <person name="Ding Y."/>
            <person name="Kjelleberg S."/>
            <person name="Givskov M."/>
            <person name="Lin R.T."/>
            <person name="Yang L."/>
        </authorList>
    </citation>
    <scope>NUCLEOTIDE SEQUENCE [LARGE SCALE GENOMIC DNA]</scope>
    <source>
        <strain evidence="3">NUHP1</strain>
    </source>
</reference>
<organism evidence="3 4">
    <name type="scientific">Elizabethkingia anophelis NUHP1</name>
    <dbReference type="NCBI Taxonomy" id="1338011"/>
    <lineage>
        <taxon>Bacteria</taxon>
        <taxon>Pseudomonadati</taxon>
        <taxon>Bacteroidota</taxon>
        <taxon>Flavobacteriia</taxon>
        <taxon>Flavobacteriales</taxon>
        <taxon>Weeksellaceae</taxon>
        <taxon>Elizabethkingia</taxon>
    </lineage>
</organism>
<keyword evidence="1" id="KW-0812">Transmembrane</keyword>
<keyword evidence="1" id="KW-0472">Membrane</keyword>
<feature type="transmembrane region" description="Helical" evidence="1">
    <location>
        <begin position="55"/>
        <end position="74"/>
    </location>
</feature>
<dbReference type="Pfam" id="PF01569">
    <property type="entry name" value="PAP2"/>
    <property type="match status" value="1"/>
</dbReference>
<dbReference type="HOGENOM" id="CLU_072573_10_0_10"/>
<dbReference type="InterPro" id="IPR000326">
    <property type="entry name" value="PAP2/HPO"/>
</dbReference>
<dbReference type="PANTHER" id="PTHR14969:SF13">
    <property type="entry name" value="AT30094P"/>
    <property type="match status" value="1"/>
</dbReference>